<evidence type="ECO:0000256" key="9">
    <source>
        <dbReference type="HAMAP-Rule" id="MF_00123"/>
    </source>
</evidence>
<dbReference type="InterPro" id="IPR014729">
    <property type="entry name" value="Rossmann-like_a/b/a_fold"/>
</dbReference>
<evidence type="ECO:0000256" key="8">
    <source>
        <dbReference type="ARBA" id="ARBA00049339"/>
    </source>
</evidence>
<proteinExistence type="inferred from homology"/>
<evidence type="ECO:0000256" key="4">
    <source>
        <dbReference type="ARBA" id="ARBA00022741"/>
    </source>
</evidence>
<dbReference type="SUPFAM" id="SSF52374">
    <property type="entry name" value="Nucleotidylyl transferase"/>
    <property type="match status" value="1"/>
</dbReference>
<dbReference type="InterPro" id="IPR001278">
    <property type="entry name" value="Arg-tRNA-ligase"/>
</dbReference>
<dbReference type="EC" id="6.1.1.19" evidence="9"/>
<keyword evidence="7 9" id="KW-0030">Aminoacyl-tRNA synthetase</keyword>
<gene>
    <name evidence="9" type="primary">argS</name>
    <name evidence="14" type="ORF">JI741_29340</name>
</gene>
<dbReference type="GO" id="GO:0004814">
    <property type="term" value="F:arginine-tRNA ligase activity"/>
    <property type="evidence" value="ECO:0007669"/>
    <property type="project" value="UniProtKB-EC"/>
</dbReference>
<comment type="subunit">
    <text evidence="9">Monomer.</text>
</comment>
<dbReference type="InterPro" id="IPR005148">
    <property type="entry name" value="Arg-tRNA-synth_N"/>
</dbReference>
<dbReference type="PROSITE" id="PS00178">
    <property type="entry name" value="AA_TRNA_LIGASE_I"/>
    <property type="match status" value="1"/>
</dbReference>
<evidence type="ECO:0000256" key="2">
    <source>
        <dbReference type="ARBA" id="ARBA00022490"/>
    </source>
</evidence>
<organism evidence="14 15">
    <name type="scientific">Chryseolinea lacunae</name>
    <dbReference type="NCBI Taxonomy" id="2801331"/>
    <lineage>
        <taxon>Bacteria</taxon>
        <taxon>Pseudomonadati</taxon>
        <taxon>Bacteroidota</taxon>
        <taxon>Cytophagia</taxon>
        <taxon>Cytophagales</taxon>
        <taxon>Fulvivirgaceae</taxon>
        <taxon>Chryseolinea</taxon>
    </lineage>
</organism>
<dbReference type="Pfam" id="PF05746">
    <property type="entry name" value="DALR_1"/>
    <property type="match status" value="1"/>
</dbReference>
<dbReference type="PANTHER" id="PTHR11956">
    <property type="entry name" value="ARGINYL-TRNA SYNTHETASE"/>
    <property type="match status" value="1"/>
</dbReference>
<comment type="similarity">
    <text evidence="1 9 10">Belongs to the class-I aminoacyl-tRNA synthetase family.</text>
</comment>
<dbReference type="SMART" id="SM01016">
    <property type="entry name" value="Arg_tRNA_synt_N"/>
    <property type="match status" value="1"/>
</dbReference>
<comment type="caution">
    <text evidence="14">The sequence shown here is derived from an EMBL/GenBank/DDBJ whole genome shotgun (WGS) entry which is preliminary data.</text>
</comment>
<evidence type="ECO:0000313" key="14">
    <source>
        <dbReference type="EMBL" id="MBL0745372.1"/>
    </source>
</evidence>
<dbReference type="Pfam" id="PF00750">
    <property type="entry name" value="tRNA-synt_1d"/>
    <property type="match status" value="2"/>
</dbReference>
<dbReference type="EMBL" id="JAERRB010000016">
    <property type="protein sequence ID" value="MBL0745372.1"/>
    <property type="molecule type" value="Genomic_DNA"/>
</dbReference>
<evidence type="ECO:0000256" key="5">
    <source>
        <dbReference type="ARBA" id="ARBA00022840"/>
    </source>
</evidence>
<keyword evidence="2 9" id="KW-0963">Cytoplasm</keyword>
<evidence type="ECO:0000256" key="3">
    <source>
        <dbReference type="ARBA" id="ARBA00022598"/>
    </source>
</evidence>
<reference evidence="14 15" key="1">
    <citation type="submission" date="2021-01" db="EMBL/GenBank/DDBJ databases">
        <title>Chryseolinea sp. Jin1 Genome sequencing and assembly.</title>
        <authorList>
            <person name="Kim I."/>
        </authorList>
    </citation>
    <scope>NUCLEOTIDE SEQUENCE [LARGE SCALE GENOMIC DNA]</scope>
    <source>
        <strain evidence="14 15">Jin1</strain>
    </source>
</reference>
<evidence type="ECO:0000256" key="10">
    <source>
        <dbReference type="RuleBase" id="RU363038"/>
    </source>
</evidence>
<keyword evidence="4 9" id="KW-0547">Nucleotide-binding</keyword>
<name>A0ABS1L359_9BACT</name>
<comment type="subcellular location">
    <subcellularLocation>
        <location evidence="9">Cytoplasm</location>
    </subcellularLocation>
</comment>
<evidence type="ECO:0000256" key="1">
    <source>
        <dbReference type="ARBA" id="ARBA00005594"/>
    </source>
</evidence>
<dbReference type="HAMAP" id="MF_00123">
    <property type="entry name" value="Arg_tRNA_synth"/>
    <property type="match status" value="1"/>
</dbReference>
<dbReference type="SMART" id="SM00836">
    <property type="entry name" value="DALR_1"/>
    <property type="match status" value="1"/>
</dbReference>
<dbReference type="InterPro" id="IPR035684">
    <property type="entry name" value="ArgRS_core"/>
</dbReference>
<sequence>MNLDQTLRTQIQNAVTALFNQTIDAVQVQPTNHEFEGSHTLVCFPLTKLSRKGPEETGRLIGDYLVQHSGMVNRFNVVKGFLNLVLNDAVWVEVFQTIFANPNYGQLPPNGQEIMIEYSSPNTNKPLHLGHLRNNFLGYSVAEIYAANGFNVHKVQIINDRGIHICKSMAAWKLFGNGETPESTGVKGDHLVGKYYVKFDKELKVQVKPIIETIESGVVEGFSKTETDQLLACNKQIAVLQNKLQTEAVAVDRAAISALGAGVEESFALALAEKATWKDVLKNLSAEDTGDVPAKDIEQKLKKLQALLKNVISLEEKIAEQKAAIKEIAQNKTAIMGIAQDMLRKWEQKDEETVALWKTMNGWVYNGFSATYKRMGVDFEKLYYESDTYLLGKQEVLKGVEKGLFFQKEDGSVWVDLTAEGLDQKLLLRSDGTSVYMTQDIGTAILRFTDFPKIMGQVYTVGNEQEHHFKVLFIILSKLGFEWAKRCFHLSYGMVDLPTGKMKSREGTVVDADDLMQEMVDEAEVLTRKLGRIEDLSEDEAKQLFEMIGLGGLKFFLLKVDPKKRMLFDPNESIQLQGFTGPFIQYTHARCRSIGRKAESMNLVCTEADLRLVHTLEPEEREALVVLSLFETKIREAAREYSPAVIANYAFDLAKVYNKFYQNIPVFNEADQVKLKFRVAFTKAIADAIGKAMNLLGIAVPEKM</sequence>
<evidence type="ECO:0000256" key="7">
    <source>
        <dbReference type="ARBA" id="ARBA00023146"/>
    </source>
</evidence>
<keyword evidence="15" id="KW-1185">Reference proteome</keyword>
<comment type="catalytic activity">
    <reaction evidence="8 9">
        <text>tRNA(Arg) + L-arginine + ATP = L-arginyl-tRNA(Arg) + AMP + diphosphate</text>
        <dbReference type="Rhea" id="RHEA:20301"/>
        <dbReference type="Rhea" id="RHEA-COMP:9658"/>
        <dbReference type="Rhea" id="RHEA-COMP:9673"/>
        <dbReference type="ChEBI" id="CHEBI:30616"/>
        <dbReference type="ChEBI" id="CHEBI:32682"/>
        <dbReference type="ChEBI" id="CHEBI:33019"/>
        <dbReference type="ChEBI" id="CHEBI:78442"/>
        <dbReference type="ChEBI" id="CHEBI:78513"/>
        <dbReference type="ChEBI" id="CHEBI:456215"/>
        <dbReference type="EC" id="6.1.1.19"/>
    </reaction>
</comment>
<evidence type="ECO:0000256" key="11">
    <source>
        <dbReference type="SAM" id="Coils"/>
    </source>
</evidence>
<dbReference type="Gene3D" id="3.30.1360.70">
    <property type="entry name" value="Arginyl tRNA synthetase N-terminal domain"/>
    <property type="match status" value="1"/>
</dbReference>
<dbReference type="InterPro" id="IPR036695">
    <property type="entry name" value="Arg-tRNA-synth_N_sf"/>
</dbReference>
<keyword evidence="3 9" id="KW-0436">Ligase</keyword>
<dbReference type="InterPro" id="IPR009080">
    <property type="entry name" value="tRNAsynth_Ia_anticodon-bd"/>
</dbReference>
<dbReference type="PRINTS" id="PR01038">
    <property type="entry name" value="TRNASYNTHARG"/>
</dbReference>
<dbReference type="Gene3D" id="1.10.730.10">
    <property type="entry name" value="Isoleucyl-tRNA Synthetase, Domain 1"/>
    <property type="match status" value="1"/>
</dbReference>
<dbReference type="InterPro" id="IPR001412">
    <property type="entry name" value="aa-tRNA-synth_I_CS"/>
</dbReference>
<keyword evidence="11" id="KW-0175">Coiled coil</keyword>
<feature type="domain" description="DALR anticodon binding" evidence="12">
    <location>
        <begin position="584"/>
        <end position="704"/>
    </location>
</feature>
<evidence type="ECO:0000256" key="6">
    <source>
        <dbReference type="ARBA" id="ARBA00022917"/>
    </source>
</evidence>
<protein>
    <recommendedName>
        <fullName evidence="9">Arginine--tRNA ligase</fullName>
        <ecNumber evidence="9">6.1.1.19</ecNumber>
    </recommendedName>
    <alternativeName>
        <fullName evidence="9">Arginyl-tRNA synthetase</fullName>
        <shortName evidence="9">ArgRS</shortName>
    </alternativeName>
</protein>
<evidence type="ECO:0000259" key="13">
    <source>
        <dbReference type="SMART" id="SM01016"/>
    </source>
</evidence>
<dbReference type="NCBIfam" id="TIGR00456">
    <property type="entry name" value="argS"/>
    <property type="match status" value="1"/>
</dbReference>
<feature type="coiled-coil region" evidence="11">
    <location>
        <begin position="294"/>
        <end position="331"/>
    </location>
</feature>
<dbReference type="InterPro" id="IPR008909">
    <property type="entry name" value="DALR_anticod-bd"/>
</dbReference>
<dbReference type="SUPFAM" id="SSF55190">
    <property type="entry name" value="Arginyl-tRNA synthetase (ArgRS), N-terminal 'additional' domain"/>
    <property type="match status" value="1"/>
</dbReference>
<evidence type="ECO:0000313" key="15">
    <source>
        <dbReference type="Proteomes" id="UP000613030"/>
    </source>
</evidence>
<feature type="domain" description="Arginyl tRNA synthetase N-terminal" evidence="13">
    <location>
        <begin position="5"/>
        <end position="86"/>
    </location>
</feature>
<dbReference type="Proteomes" id="UP000613030">
    <property type="component" value="Unassembled WGS sequence"/>
</dbReference>
<dbReference type="Gene3D" id="3.40.50.620">
    <property type="entry name" value="HUPs"/>
    <property type="match status" value="2"/>
</dbReference>
<evidence type="ECO:0000259" key="12">
    <source>
        <dbReference type="SMART" id="SM00836"/>
    </source>
</evidence>
<feature type="short sequence motif" description="'HIGH' region" evidence="9">
    <location>
        <begin position="121"/>
        <end position="131"/>
    </location>
</feature>
<dbReference type="SUPFAM" id="SSF47323">
    <property type="entry name" value="Anticodon-binding domain of a subclass of class I aminoacyl-tRNA synthetases"/>
    <property type="match status" value="1"/>
</dbReference>
<dbReference type="RefSeq" id="WP_202015775.1">
    <property type="nucleotide sequence ID" value="NZ_JAERRB010000016.1"/>
</dbReference>
<keyword evidence="5 9" id="KW-0067">ATP-binding</keyword>
<accession>A0ABS1L359</accession>
<dbReference type="PANTHER" id="PTHR11956:SF5">
    <property type="entry name" value="ARGININE--TRNA LIGASE, CYTOPLASMIC"/>
    <property type="match status" value="1"/>
</dbReference>
<keyword evidence="6 9" id="KW-0648">Protein biosynthesis</keyword>